<accession>A0ABW8SA01</accession>
<dbReference type="EMBL" id="JBJIAB010000037">
    <property type="protein sequence ID" value="MFL0167686.1"/>
    <property type="molecule type" value="Genomic_DNA"/>
</dbReference>
<dbReference type="RefSeq" id="WP_406762433.1">
    <property type="nucleotide sequence ID" value="NZ_JBJIAB010000037.1"/>
</dbReference>
<evidence type="ECO:0000313" key="2">
    <source>
        <dbReference type="Proteomes" id="UP001623600"/>
    </source>
</evidence>
<sequence length="355" mass="40987">MEYVNEININEAVIHVLDSNGEEAILNEYSLELDEETYMFLNKHIEKCLKDEELRYAKFNQERSIVKEVTQDYLNGIDKDLINLSKELAKQLFMIMLGNVNIPSADLIVASITTDQGPMVAILKLDYIKNFTHEVQFIDKKVGVGIVPQAAGLPGRGQKIQKAAFIKPIREDERYNLMVLDKQKISKEDEYGANYFINTFLGASIVTNERDMTKTFVKAAENWTRRNITDDAVKAEEIRSTIKTKLKEDDVINIDEFSTILFLEDPQMGEDFSSYIKQQGLNNEVLVDKTWVEKKLKRTRLNIDKQIDLYIDEDTYHDSSKFEIVPNGDGTINMVIKNVINYIEKYLEFLKKVIL</sequence>
<dbReference type="Proteomes" id="UP001623600">
    <property type="component" value="Unassembled WGS sequence"/>
</dbReference>
<organism evidence="1 2">
    <name type="scientific">Candidatus Clostridium helianthi</name>
    <dbReference type="NCBI Taxonomy" id="3381660"/>
    <lineage>
        <taxon>Bacteria</taxon>
        <taxon>Bacillati</taxon>
        <taxon>Bacillota</taxon>
        <taxon>Clostridia</taxon>
        <taxon>Eubacteriales</taxon>
        <taxon>Clostridiaceae</taxon>
        <taxon>Clostridium</taxon>
    </lineage>
</organism>
<evidence type="ECO:0000313" key="1">
    <source>
        <dbReference type="EMBL" id="MFL0167686.1"/>
    </source>
</evidence>
<proteinExistence type="predicted"/>
<reference evidence="1 2" key="1">
    <citation type="submission" date="2024-11" db="EMBL/GenBank/DDBJ databases">
        <authorList>
            <person name="Heng Y.C."/>
            <person name="Lim A.C.H."/>
            <person name="Lee J.K.Y."/>
            <person name="Kittelmann S."/>
        </authorList>
    </citation>
    <scope>NUCLEOTIDE SEQUENCE [LARGE SCALE GENOMIC DNA]</scope>
    <source>
        <strain evidence="1 2">WILCCON 0112</strain>
    </source>
</reference>
<keyword evidence="2" id="KW-1185">Reference proteome</keyword>
<dbReference type="Pfam" id="PF04245">
    <property type="entry name" value="NA37"/>
    <property type="match status" value="1"/>
</dbReference>
<gene>
    <name evidence="1" type="ORF">ACJDTP_21670</name>
</gene>
<name>A0ABW8SA01_9CLOT</name>
<dbReference type="InterPro" id="IPR007358">
    <property type="entry name" value="Nucleoid_associated_NdpA"/>
</dbReference>
<comment type="caution">
    <text evidence="1">The sequence shown here is derived from an EMBL/GenBank/DDBJ whole genome shotgun (WGS) entry which is preliminary data.</text>
</comment>
<protein>
    <submittedName>
        <fullName evidence="1">Nucleoid-associated protein</fullName>
    </submittedName>
</protein>